<dbReference type="KEGG" id="hvg:123397327"/>
<feature type="compositionally biased region" description="Basic and acidic residues" evidence="6">
    <location>
        <begin position="277"/>
        <end position="290"/>
    </location>
</feature>
<keyword evidence="9" id="KW-1185">Reference proteome</keyword>
<dbReference type="InterPro" id="IPR003340">
    <property type="entry name" value="B3_DNA-bd"/>
</dbReference>
<dbReference type="CDD" id="cd10017">
    <property type="entry name" value="B3_DNA"/>
    <property type="match status" value="1"/>
</dbReference>
<dbReference type="Proteomes" id="UP000011116">
    <property type="component" value="Chromosome 5H"/>
</dbReference>
<dbReference type="InParanoid" id="M0VHL2"/>
<feature type="region of interest" description="Disordered" evidence="6">
    <location>
        <begin position="205"/>
        <end position="290"/>
    </location>
</feature>
<feature type="domain" description="TF-B3" evidence="7">
    <location>
        <begin position="1"/>
        <end position="85"/>
    </location>
</feature>
<evidence type="ECO:0000256" key="6">
    <source>
        <dbReference type="SAM" id="MobiDB-lite"/>
    </source>
</evidence>
<keyword evidence="2" id="KW-0805">Transcription regulation</keyword>
<dbReference type="ExpressionAtlas" id="M0VHL2">
    <property type="expression patterns" value="baseline"/>
</dbReference>
<dbReference type="InterPro" id="IPR039218">
    <property type="entry name" value="REM_fam"/>
</dbReference>
<reference evidence="8" key="2">
    <citation type="submission" date="2020-10" db="EMBL/GenBank/DDBJ databases">
        <authorList>
            <person name="Scholz U."/>
            <person name="Mascher M."/>
            <person name="Fiebig A."/>
        </authorList>
    </citation>
    <scope>NUCLEOTIDE SEQUENCE [LARGE SCALE GENOMIC DNA]</scope>
    <source>
        <strain evidence="8">cv. Morex</strain>
    </source>
</reference>
<accession>M0VHL2</accession>
<sequence>MQHISDEIAGWFVGTGGRGAGRTVLIISPFGKKLWDITVGRYSNGLFLGGQWPQFVAAHGIGIGWYLVFKQVRRGIFTLKVFDNNFVIKPFGVTITVLSQLKNACARKPQFIVPLQTSFKEKMLIPHEFLRRGYISEEDLNKRPLMATFLSHWHIGLERDGPDVFFAGSVWADFLDMLDLSETDVLLIKYQGCMNFSIEKFGHGDDEHIEEEPGCSEESKQSPGAQSQEEEHVSTRKRKQSNCKAPGAQGQEGKHVSTRTRKRKESNCKTPRAQGQEGERSKGERMLERHTTSRHVNMSCFFEIGKTGSQDWLKKEIGSDGVLKAFHLPDHFGYKKNCKILLRPMDRNESWEVKGSVIKRPNTVYTMNRFRGGWAKFCEENGLKKGDLCTFKVVNGKLWEVNIERR</sequence>
<name>M0VHL2_HORVV</name>
<dbReference type="Gramene" id="HORVU.MOREX.r3.5HG0526860.1">
    <property type="protein sequence ID" value="HORVU.MOREX.r3.5HG0526860.1"/>
    <property type="gene ID" value="HORVU.MOREX.r3.5HG0526860"/>
</dbReference>
<protein>
    <recommendedName>
        <fullName evidence="7">TF-B3 domain-containing protein</fullName>
    </recommendedName>
</protein>
<keyword evidence="4" id="KW-0804">Transcription</keyword>
<evidence type="ECO:0000313" key="8">
    <source>
        <dbReference type="EnsemblPlants" id="HORVU.MOREX.r3.5HG0526860.1"/>
    </source>
</evidence>
<dbReference type="RefSeq" id="XP_044947853.1">
    <property type="nucleotide sequence ID" value="XM_045091918.1"/>
</dbReference>
<feature type="domain" description="TF-B3" evidence="7">
    <location>
        <begin position="339"/>
        <end position="406"/>
    </location>
</feature>
<dbReference type="SUPFAM" id="SSF101936">
    <property type="entry name" value="DNA-binding pseudobarrel domain"/>
    <property type="match status" value="3"/>
</dbReference>
<reference evidence="8" key="3">
    <citation type="submission" date="2022-01" db="UniProtKB">
        <authorList>
            <consortium name="EnsemblPlants"/>
        </authorList>
    </citation>
    <scope>IDENTIFICATION</scope>
    <source>
        <strain evidence="8">subsp. vulgare</strain>
    </source>
</reference>
<dbReference type="InterPro" id="IPR015300">
    <property type="entry name" value="DNA-bd_pseudobarrel_sf"/>
</dbReference>
<evidence type="ECO:0000259" key="7">
    <source>
        <dbReference type="PROSITE" id="PS50863"/>
    </source>
</evidence>
<evidence type="ECO:0000256" key="3">
    <source>
        <dbReference type="ARBA" id="ARBA00023125"/>
    </source>
</evidence>
<dbReference type="OrthoDB" id="1109907at2759"/>
<dbReference type="PANTHER" id="PTHR31674:SF86">
    <property type="entry name" value="B3 DOMAIN-CONTAINING PROTEIN OS04G0347400-RELATED"/>
    <property type="match status" value="1"/>
</dbReference>
<evidence type="ECO:0000256" key="2">
    <source>
        <dbReference type="ARBA" id="ARBA00023015"/>
    </source>
</evidence>
<organism evidence="8 9">
    <name type="scientific">Hordeum vulgare subsp. vulgare</name>
    <name type="common">Domesticated barley</name>
    <dbReference type="NCBI Taxonomy" id="112509"/>
    <lineage>
        <taxon>Eukaryota</taxon>
        <taxon>Viridiplantae</taxon>
        <taxon>Streptophyta</taxon>
        <taxon>Embryophyta</taxon>
        <taxon>Tracheophyta</taxon>
        <taxon>Spermatophyta</taxon>
        <taxon>Magnoliopsida</taxon>
        <taxon>Liliopsida</taxon>
        <taxon>Poales</taxon>
        <taxon>Poaceae</taxon>
        <taxon>BOP clade</taxon>
        <taxon>Pooideae</taxon>
        <taxon>Triticodae</taxon>
        <taxon>Triticeae</taxon>
        <taxon>Hordeinae</taxon>
        <taxon>Hordeum</taxon>
    </lineage>
</organism>
<reference evidence="9" key="1">
    <citation type="journal article" date="2012" name="Nature">
        <title>A physical, genetic and functional sequence assembly of the barley genome.</title>
        <authorList>
            <consortium name="The International Barley Genome Sequencing Consortium"/>
            <person name="Mayer K.F."/>
            <person name="Waugh R."/>
            <person name="Brown J.W."/>
            <person name="Schulman A."/>
            <person name="Langridge P."/>
            <person name="Platzer M."/>
            <person name="Fincher G.B."/>
            <person name="Muehlbauer G.J."/>
            <person name="Sato K."/>
            <person name="Close T.J."/>
            <person name="Wise R.P."/>
            <person name="Stein N."/>
        </authorList>
    </citation>
    <scope>NUCLEOTIDE SEQUENCE [LARGE SCALE GENOMIC DNA]</scope>
    <source>
        <strain evidence="9">cv. Morex</strain>
    </source>
</reference>
<dbReference type="GeneID" id="123397327"/>
<dbReference type="PANTHER" id="PTHR31674">
    <property type="entry name" value="B3 DOMAIN-CONTAINING PROTEIN REM-LIKE 3-RELATED"/>
    <property type="match status" value="1"/>
</dbReference>
<dbReference type="PROSITE" id="PS50863">
    <property type="entry name" value="B3"/>
    <property type="match status" value="2"/>
</dbReference>
<evidence type="ECO:0000256" key="1">
    <source>
        <dbReference type="ARBA" id="ARBA00004123"/>
    </source>
</evidence>
<dbReference type="PaxDb" id="4513-MLOC_28796.5"/>
<gene>
    <name evidence="8" type="primary">LOC123397327</name>
</gene>
<dbReference type="GO" id="GO:0003677">
    <property type="term" value="F:DNA binding"/>
    <property type="evidence" value="ECO:0007669"/>
    <property type="project" value="UniProtKB-KW"/>
</dbReference>
<dbReference type="AlphaFoldDB" id="M0VHL2"/>
<dbReference type="Gene3D" id="2.40.330.10">
    <property type="entry name" value="DNA-binding pseudobarrel domain"/>
    <property type="match status" value="3"/>
</dbReference>
<evidence type="ECO:0000256" key="4">
    <source>
        <dbReference type="ARBA" id="ARBA00023163"/>
    </source>
</evidence>
<dbReference type="EnsemblPlants" id="HORVU.MOREX.r3.5HG0526860.1">
    <property type="protein sequence ID" value="HORVU.MOREX.r3.5HG0526860.1"/>
    <property type="gene ID" value="HORVU.MOREX.r3.5HG0526860"/>
</dbReference>
<keyword evidence="3" id="KW-0238">DNA-binding</keyword>
<dbReference type="Pfam" id="PF02362">
    <property type="entry name" value="B3"/>
    <property type="match status" value="1"/>
</dbReference>
<evidence type="ECO:0000313" key="9">
    <source>
        <dbReference type="Proteomes" id="UP000011116"/>
    </source>
</evidence>
<dbReference type="STRING" id="112509.M0VHL2"/>
<keyword evidence="5" id="KW-0539">Nucleus</keyword>
<evidence type="ECO:0000256" key="5">
    <source>
        <dbReference type="ARBA" id="ARBA00023242"/>
    </source>
</evidence>
<dbReference type="eggNOG" id="ENOG502SK57">
    <property type="taxonomic scope" value="Eukaryota"/>
</dbReference>
<comment type="subcellular location">
    <subcellularLocation>
        <location evidence="1">Nucleus</location>
    </subcellularLocation>
</comment>
<proteinExistence type="predicted"/>
<dbReference type="GO" id="GO:0005634">
    <property type="term" value="C:nucleus"/>
    <property type="evidence" value="ECO:0007669"/>
    <property type="project" value="UniProtKB-SubCell"/>
</dbReference>